<dbReference type="SUPFAM" id="SSF49785">
    <property type="entry name" value="Galactose-binding domain-like"/>
    <property type="match status" value="1"/>
</dbReference>
<dbReference type="NCBIfam" id="TIGR02604">
    <property type="entry name" value="Piru_Ver_Nterm"/>
    <property type="match status" value="1"/>
</dbReference>
<keyword evidence="2 4" id="KW-0479">Metal-binding</keyword>
<dbReference type="PROSITE" id="PS51007">
    <property type="entry name" value="CYTC"/>
    <property type="match status" value="1"/>
</dbReference>
<evidence type="ECO:0000256" key="5">
    <source>
        <dbReference type="SAM" id="SignalP"/>
    </source>
</evidence>
<comment type="caution">
    <text evidence="7">The sequence shown here is derived from an EMBL/GenBank/DDBJ whole genome shotgun (WGS) entry which is preliminary data.</text>
</comment>
<keyword evidence="3 4" id="KW-0408">Iron</keyword>
<dbReference type="EMBL" id="VAUV01000021">
    <property type="protein sequence ID" value="TLD68618.1"/>
    <property type="molecule type" value="Genomic_DNA"/>
</dbReference>
<keyword evidence="5" id="KW-0732">Signal</keyword>
<dbReference type="InterPro" id="IPR011042">
    <property type="entry name" value="6-blade_b-propeller_TolB-like"/>
</dbReference>
<dbReference type="GO" id="GO:0020037">
    <property type="term" value="F:heme binding"/>
    <property type="evidence" value="ECO:0007669"/>
    <property type="project" value="InterPro"/>
</dbReference>
<dbReference type="GO" id="GO:0046872">
    <property type="term" value="F:metal ion binding"/>
    <property type="evidence" value="ECO:0007669"/>
    <property type="project" value="UniProtKB-KW"/>
</dbReference>
<evidence type="ECO:0000256" key="4">
    <source>
        <dbReference type="PROSITE-ProRule" id="PRU00433"/>
    </source>
</evidence>
<dbReference type="Gene3D" id="2.120.10.30">
    <property type="entry name" value="TolB, C-terminal domain"/>
    <property type="match status" value="1"/>
</dbReference>
<dbReference type="InterPro" id="IPR009056">
    <property type="entry name" value="Cyt_c-like_dom"/>
</dbReference>
<dbReference type="Proteomes" id="UP000306196">
    <property type="component" value="Unassembled WGS sequence"/>
</dbReference>
<protein>
    <submittedName>
        <fullName evidence="7">C-type cytochrome</fullName>
    </submittedName>
</protein>
<evidence type="ECO:0000313" key="7">
    <source>
        <dbReference type="EMBL" id="TLD68618.1"/>
    </source>
</evidence>
<dbReference type="InterPro" id="IPR013428">
    <property type="entry name" value="Membrane-bound_put_N"/>
</dbReference>
<dbReference type="SUPFAM" id="SSF46626">
    <property type="entry name" value="Cytochrome c"/>
    <property type="match status" value="1"/>
</dbReference>
<sequence>MIHSLRLSIFAVITHFSIFATASENPPDHLRVLWFDPSRSQASKDSVLHQAMAELGRDAIYFDYTADAGALTEAYVKHFPVVMMAASDKVPATLSGKKLITTEPGTTVAQIREEVLSAANKDQWLKFLGSREPEVREPHPQVANYEKRPEAITFQHPFKAKGSIERTQVPADMRLELFASDPDIGKPIAMAWDERGRCWVAETFDYPHGVKPDGQGNDRITICEDTNGDGRADKFTVFAEGLNIPTGLVLSHGGVIVSQPPRFLFLKDTNGDDKADVRKEIMTGWGIGDTHAQANNLHYGYDNWIHGCVGYSNFDGTVNGKAMKFGMGTYRFKADGSEMEFLHQFTNNAWAQSFNAVGDSFGGTANGAPIFYGGIPANTFPKAGRFMSAKKINAVDVVHTVTPNFRQVDVFGGFTSAAGSAFIESANLPARLQGRAMICEPTMKVITLMDAQPDGAGYKALDDFNVLASSDEWTSPVYAEVGPDGAIWVADFQNFIIQHNPTPSVARGGFDAKTGVGGAHENDLRDHRRGRIYRIVWDQAKPEKKSLQQATTAQLVDALADDTQHWRLTAQRLLVEGKKVDAADALKAIITTAANPIQAIHALWTLQGLGLLDAETSKSALLAKDAALRRNAIRSLGSDADAANSYFSSGVMSDPDPQTRLAALIKLANFPTTPEIQQAIKNLSRDESLKKDEWLNEAITQLGRHHDAVPWKEGPNLLPNPGFDKLAANGLPEGWTRRDYDYSKPPGNATAEWSIVKENGQFHAASPGFRCITRDSADTSFFADVALKPNTQYRLSGWIKTHAFRGRASLNIHGTKIQTETIVAKGDWREVEVIFNSGELTKASVNLLHVAKGDTYFDDVKLSELVLEDADDQVLVGDAKNGEKLFLTHPVAACLNCHMLGGKGSPVGPALDGIAGRKDEAYLLQSLLEPNAVMAENYTATPISPMPPMNLILKNQEIADLMAFLMTLK</sequence>
<organism evidence="7 8">
    <name type="scientific">Phragmitibacter flavus</name>
    <dbReference type="NCBI Taxonomy" id="2576071"/>
    <lineage>
        <taxon>Bacteria</taxon>
        <taxon>Pseudomonadati</taxon>
        <taxon>Verrucomicrobiota</taxon>
        <taxon>Verrucomicrobiia</taxon>
        <taxon>Verrucomicrobiales</taxon>
        <taxon>Verrucomicrobiaceae</taxon>
        <taxon>Phragmitibacter</taxon>
    </lineage>
</organism>
<dbReference type="Gene3D" id="1.10.760.10">
    <property type="entry name" value="Cytochrome c-like domain"/>
    <property type="match status" value="1"/>
</dbReference>
<dbReference type="Gene3D" id="1.25.10.10">
    <property type="entry name" value="Leucine-rich Repeat Variant"/>
    <property type="match status" value="1"/>
</dbReference>
<feature type="domain" description="Cytochrome c" evidence="6">
    <location>
        <begin position="877"/>
        <end position="969"/>
    </location>
</feature>
<evidence type="ECO:0000259" key="6">
    <source>
        <dbReference type="PROSITE" id="PS51007"/>
    </source>
</evidence>
<dbReference type="Pfam" id="PF00034">
    <property type="entry name" value="Cytochrom_C"/>
    <property type="match status" value="1"/>
</dbReference>
<dbReference type="AlphaFoldDB" id="A0A5R8K8G1"/>
<keyword evidence="8" id="KW-1185">Reference proteome</keyword>
<dbReference type="InterPro" id="IPR011041">
    <property type="entry name" value="Quinoprot_gluc/sorb_DH_b-prop"/>
</dbReference>
<gene>
    <name evidence="7" type="ORF">FEM03_21490</name>
</gene>
<feature type="signal peptide" evidence="5">
    <location>
        <begin position="1"/>
        <end position="22"/>
    </location>
</feature>
<dbReference type="InterPro" id="IPR055557">
    <property type="entry name" value="DUF7133"/>
</dbReference>
<dbReference type="InterPro" id="IPR011989">
    <property type="entry name" value="ARM-like"/>
</dbReference>
<dbReference type="OrthoDB" id="176682at2"/>
<keyword evidence="1 4" id="KW-0349">Heme</keyword>
<dbReference type="SUPFAM" id="SSF50952">
    <property type="entry name" value="Soluble quinoprotein glucose dehydrogenase"/>
    <property type="match status" value="1"/>
</dbReference>
<accession>A0A5R8K8G1</accession>
<dbReference type="GO" id="GO:0009055">
    <property type="term" value="F:electron transfer activity"/>
    <property type="evidence" value="ECO:0007669"/>
    <property type="project" value="InterPro"/>
</dbReference>
<evidence type="ECO:0000256" key="3">
    <source>
        <dbReference type="ARBA" id="ARBA00023004"/>
    </source>
</evidence>
<evidence type="ECO:0000256" key="1">
    <source>
        <dbReference type="ARBA" id="ARBA00022617"/>
    </source>
</evidence>
<dbReference type="Pfam" id="PF23500">
    <property type="entry name" value="DUF7133"/>
    <property type="match status" value="1"/>
</dbReference>
<dbReference type="InterPro" id="IPR016024">
    <property type="entry name" value="ARM-type_fold"/>
</dbReference>
<dbReference type="PANTHER" id="PTHR33546:SF1">
    <property type="entry name" value="LARGE, MULTIFUNCTIONAL SECRETED PROTEIN"/>
    <property type="match status" value="1"/>
</dbReference>
<proteinExistence type="predicted"/>
<dbReference type="Gene3D" id="2.60.120.260">
    <property type="entry name" value="Galactose-binding domain-like"/>
    <property type="match status" value="1"/>
</dbReference>
<feature type="chain" id="PRO_5024413438" evidence="5">
    <location>
        <begin position="23"/>
        <end position="969"/>
    </location>
</feature>
<dbReference type="InterPro" id="IPR036909">
    <property type="entry name" value="Cyt_c-like_dom_sf"/>
</dbReference>
<name>A0A5R8K8G1_9BACT</name>
<evidence type="ECO:0000313" key="8">
    <source>
        <dbReference type="Proteomes" id="UP000306196"/>
    </source>
</evidence>
<dbReference type="RefSeq" id="WP_138088372.1">
    <property type="nucleotide sequence ID" value="NZ_VAUV01000021.1"/>
</dbReference>
<dbReference type="InterPro" id="IPR008979">
    <property type="entry name" value="Galactose-bd-like_sf"/>
</dbReference>
<dbReference type="PANTHER" id="PTHR33546">
    <property type="entry name" value="LARGE, MULTIFUNCTIONAL SECRETED PROTEIN-RELATED"/>
    <property type="match status" value="1"/>
</dbReference>
<dbReference type="SUPFAM" id="SSF48371">
    <property type="entry name" value="ARM repeat"/>
    <property type="match status" value="1"/>
</dbReference>
<reference evidence="7 8" key="1">
    <citation type="submission" date="2019-05" db="EMBL/GenBank/DDBJ databases">
        <title>Verrucobacter flavum gen. nov., sp. nov. a new member of the family Verrucomicrobiaceae.</title>
        <authorList>
            <person name="Szuroczki S."/>
            <person name="Abbaszade G."/>
            <person name="Szabo A."/>
            <person name="Felfoldi T."/>
            <person name="Schumann P."/>
            <person name="Boka K."/>
            <person name="Keki Z."/>
            <person name="Toumi M."/>
            <person name="Toth E."/>
        </authorList>
    </citation>
    <scope>NUCLEOTIDE SEQUENCE [LARGE SCALE GENOMIC DNA]</scope>
    <source>
        <strain evidence="7 8">MG-N-17</strain>
    </source>
</reference>
<evidence type="ECO:0000256" key="2">
    <source>
        <dbReference type="ARBA" id="ARBA00022723"/>
    </source>
</evidence>